<name>A0ABQ8TUC3_PERAM</name>
<protein>
    <recommendedName>
        <fullName evidence="4">HTH psq-type domain-containing protein</fullName>
    </recommendedName>
</protein>
<evidence type="ECO:0000313" key="3">
    <source>
        <dbReference type="Proteomes" id="UP001148838"/>
    </source>
</evidence>
<reference evidence="2 3" key="1">
    <citation type="journal article" date="2022" name="Allergy">
        <title>Genome assembly and annotation of Periplaneta americana reveal a comprehensive cockroach allergen profile.</title>
        <authorList>
            <person name="Wang L."/>
            <person name="Xiong Q."/>
            <person name="Saelim N."/>
            <person name="Wang L."/>
            <person name="Nong W."/>
            <person name="Wan A.T."/>
            <person name="Shi M."/>
            <person name="Liu X."/>
            <person name="Cao Q."/>
            <person name="Hui J.H.L."/>
            <person name="Sookrung N."/>
            <person name="Leung T.F."/>
            <person name="Tungtrongchitr A."/>
            <person name="Tsui S.K.W."/>
        </authorList>
    </citation>
    <scope>NUCLEOTIDE SEQUENCE [LARGE SCALE GENOMIC DNA]</scope>
    <source>
        <strain evidence="2">PWHHKU_190912</strain>
    </source>
</reference>
<comment type="caution">
    <text evidence="2">The sequence shown here is derived from an EMBL/GenBank/DDBJ whole genome shotgun (WGS) entry which is preliminary data.</text>
</comment>
<dbReference type="EMBL" id="JAJSOF020000003">
    <property type="protein sequence ID" value="KAJ4449270.1"/>
    <property type="molecule type" value="Genomic_DNA"/>
</dbReference>
<gene>
    <name evidence="2" type="ORF">ANN_00668</name>
</gene>
<evidence type="ECO:0000313" key="2">
    <source>
        <dbReference type="EMBL" id="KAJ4449270.1"/>
    </source>
</evidence>
<keyword evidence="3" id="KW-1185">Reference proteome</keyword>
<evidence type="ECO:0008006" key="4">
    <source>
        <dbReference type="Google" id="ProtNLM"/>
    </source>
</evidence>
<dbReference type="Proteomes" id="UP001148838">
    <property type="component" value="Unassembled WGS sequence"/>
</dbReference>
<evidence type="ECO:0000256" key="1">
    <source>
        <dbReference type="SAM" id="MobiDB-lite"/>
    </source>
</evidence>
<proteinExistence type="predicted"/>
<accession>A0ABQ8TUC3</accession>
<feature type="compositionally biased region" description="Low complexity" evidence="1">
    <location>
        <begin position="166"/>
        <end position="183"/>
    </location>
</feature>
<organism evidence="2 3">
    <name type="scientific">Periplaneta americana</name>
    <name type="common">American cockroach</name>
    <name type="synonym">Blatta americana</name>
    <dbReference type="NCBI Taxonomy" id="6978"/>
    <lineage>
        <taxon>Eukaryota</taxon>
        <taxon>Metazoa</taxon>
        <taxon>Ecdysozoa</taxon>
        <taxon>Arthropoda</taxon>
        <taxon>Hexapoda</taxon>
        <taxon>Insecta</taxon>
        <taxon>Pterygota</taxon>
        <taxon>Neoptera</taxon>
        <taxon>Polyneoptera</taxon>
        <taxon>Dictyoptera</taxon>
        <taxon>Blattodea</taxon>
        <taxon>Blattoidea</taxon>
        <taxon>Blattidae</taxon>
        <taxon>Blattinae</taxon>
        <taxon>Periplaneta</taxon>
    </lineage>
</organism>
<feature type="region of interest" description="Disordered" evidence="1">
    <location>
        <begin position="164"/>
        <end position="185"/>
    </location>
</feature>
<sequence>MNMEESVIARIESRQLQWYGHVRRMDEGRWPNVLLQWSPAGRKKRGRPRNSWKARILRMMNDKGLNEQDWNDRRRWKMGIKGDISLKGASALYHLPLSTLHDRVNKDKERQVGLIPRVTGKIEHPMVLSGDMEKSLVDRLLYLANRELGLTSLQVKRAAFDLAAASQSPPENSQNSPSDSPENAISAILNSPEKKSLFTSKKTAHIIPSYFARAYQRHTI</sequence>